<dbReference type="PANTHER" id="PTHR43736:SF1">
    <property type="entry name" value="DIHYDRONEOPTERIN TRIPHOSPHATE DIPHOSPHATASE"/>
    <property type="match status" value="1"/>
</dbReference>
<dbReference type="Gene3D" id="3.90.79.10">
    <property type="entry name" value="Nucleoside Triphosphate Pyrophosphohydrolase"/>
    <property type="match status" value="1"/>
</dbReference>
<organism evidence="3 4">
    <name type="scientific">Propionispora vibrioides</name>
    <dbReference type="NCBI Taxonomy" id="112903"/>
    <lineage>
        <taxon>Bacteria</taxon>
        <taxon>Bacillati</taxon>
        <taxon>Bacillota</taxon>
        <taxon>Negativicutes</taxon>
        <taxon>Selenomonadales</taxon>
        <taxon>Sporomusaceae</taxon>
        <taxon>Propionispora</taxon>
    </lineage>
</organism>
<dbReference type="Pfam" id="PF00293">
    <property type="entry name" value="NUDIX"/>
    <property type="match status" value="1"/>
</dbReference>
<dbReference type="PROSITE" id="PS51462">
    <property type="entry name" value="NUDIX"/>
    <property type="match status" value="1"/>
</dbReference>
<reference evidence="3 4" key="1">
    <citation type="submission" date="2016-10" db="EMBL/GenBank/DDBJ databases">
        <authorList>
            <person name="de Groot N.N."/>
        </authorList>
    </citation>
    <scope>NUCLEOTIDE SEQUENCE [LARGE SCALE GENOMIC DNA]</scope>
    <source>
        <strain evidence="3 4">DSM 13305</strain>
    </source>
</reference>
<protein>
    <submittedName>
        <fullName evidence="3">ADP-ribose pyrophosphatase YjhB, NUDIX family</fullName>
    </submittedName>
</protein>
<sequence>MHWLEAVREYRPYNEQEAKDKELFLHYATRFDDILTRDNELVHVTASACVVNPARDKMLMVHHNIYKSWSWAGGHADGESDLLQVACREVQEETGVKVIRPVIPGVFSLDLLPVLGHYRRGRYVAPHLHLSLAYLLEAAEDQALVVKQDENSAVRWIPLPELGSCTEEPHMKKVYTKLMEKVKALADG</sequence>
<dbReference type="Proteomes" id="UP000198847">
    <property type="component" value="Unassembled WGS sequence"/>
</dbReference>
<dbReference type="EMBL" id="FODY01000017">
    <property type="protein sequence ID" value="SEP30487.1"/>
    <property type="molecule type" value="Genomic_DNA"/>
</dbReference>
<evidence type="ECO:0000313" key="4">
    <source>
        <dbReference type="Proteomes" id="UP000198847"/>
    </source>
</evidence>
<evidence type="ECO:0000259" key="2">
    <source>
        <dbReference type="PROSITE" id="PS51462"/>
    </source>
</evidence>
<name>A0A1H8WSS0_9FIRM</name>
<dbReference type="STRING" id="112903.SAMN04490178_11778"/>
<dbReference type="PANTHER" id="PTHR43736">
    <property type="entry name" value="ADP-RIBOSE PYROPHOSPHATASE"/>
    <property type="match status" value="1"/>
</dbReference>
<feature type="domain" description="Nudix hydrolase" evidence="2">
    <location>
        <begin position="41"/>
        <end position="181"/>
    </location>
</feature>
<evidence type="ECO:0000256" key="1">
    <source>
        <dbReference type="ARBA" id="ARBA00005582"/>
    </source>
</evidence>
<dbReference type="CDD" id="cd03674">
    <property type="entry name" value="NUDIX_Hydrolase"/>
    <property type="match status" value="1"/>
</dbReference>
<evidence type="ECO:0000313" key="3">
    <source>
        <dbReference type="EMBL" id="SEP30487.1"/>
    </source>
</evidence>
<dbReference type="InterPro" id="IPR000086">
    <property type="entry name" value="NUDIX_hydrolase_dom"/>
</dbReference>
<dbReference type="OrthoDB" id="9787880at2"/>
<dbReference type="InterPro" id="IPR015797">
    <property type="entry name" value="NUDIX_hydrolase-like_dom_sf"/>
</dbReference>
<keyword evidence="4" id="KW-1185">Reference proteome</keyword>
<dbReference type="AlphaFoldDB" id="A0A1H8WSS0"/>
<gene>
    <name evidence="3" type="ORF">SAMN04490178_11778</name>
</gene>
<dbReference type="SUPFAM" id="SSF55811">
    <property type="entry name" value="Nudix"/>
    <property type="match status" value="1"/>
</dbReference>
<proteinExistence type="inferred from homology"/>
<comment type="similarity">
    <text evidence="1">Belongs to the Nudix hydrolase family.</text>
</comment>
<dbReference type="RefSeq" id="WP_091748579.1">
    <property type="nucleotide sequence ID" value="NZ_FODY01000017.1"/>
</dbReference>
<accession>A0A1H8WSS0</accession>